<protein>
    <recommendedName>
        <fullName evidence="5">Pentacotripeptide-repeat region of PRORP domain-containing protein</fullName>
    </recommendedName>
</protein>
<dbReference type="PANTHER" id="PTHR46128">
    <property type="entry name" value="MITOCHONDRIAL GROUP I INTRON SPLICING FACTOR CCM1"/>
    <property type="match status" value="1"/>
</dbReference>
<sequence>MTLMMLNMMAHAMQGTFNELLKTFASTPMRISPTTSEPFLKNFDSTHPEAVERYKLYMERLNVASYVLRPPVLTKHIIKLTKAEQVIGLSIFYNSIVMECTRPDSFVAADPEKQSEQRFMCMTEWTWSAFLNGFLRCRRKDLAHKVWTDLGALGVSPTMAMWTTLLDSYGTLRMIDDANNVWKAMVGNHIQPDALAYRALIEAFFNVQQYANALQLFEEFQQRVQKVSDMERTMSVYNTVLRGLLDHYDLQRATTLLKRMEEHGPSPDTITYNTFLSYYSRHSLLHEIPSMIDKMAERNLAGDVFSYSIILTVLLKAGRQDASKIVLDIMAKKGVKPSVATFTALIDSQLKEQTEVGFKAALMLLDEMETKPDAQPNIVTYTSILTGIYHSNWLSPELVEQKRADIMGRIKSRNMHMGTQSYNILIRACLERPGQAGVNYAMLYYEQMQRRRVPITMDTWYLLLFGLHRRREWKMADEVVADLYKSGQTPTRWVLALIGRIRERSILENRP</sequence>
<feature type="repeat" description="PPR" evidence="2">
    <location>
        <begin position="303"/>
        <end position="337"/>
    </location>
</feature>
<organism evidence="3 4">
    <name type="scientific">Fistulina hepatica ATCC 64428</name>
    <dbReference type="NCBI Taxonomy" id="1128425"/>
    <lineage>
        <taxon>Eukaryota</taxon>
        <taxon>Fungi</taxon>
        <taxon>Dikarya</taxon>
        <taxon>Basidiomycota</taxon>
        <taxon>Agaricomycotina</taxon>
        <taxon>Agaricomycetes</taxon>
        <taxon>Agaricomycetidae</taxon>
        <taxon>Agaricales</taxon>
        <taxon>Fistulinaceae</taxon>
        <taxon>Fistulina</taxon>
    </lineage>
</organism>
<dbReference type="InterPro" id="IPR050872">
    <property type="entry name" value="PPR_P_subfamily"/>
</dbReference>
<dbReference type="PROSITE" id="PS51375">
    <property type="entry name" value="PPR"/>
    <property type="match status" value="4"/>
</dbReference>
<dbReference type="AlphaFoldDB" id="A0A0D7AJS0"/>
<evidence type="ECO:0000256" key="1">
    <source>
        <dbReference type="ARBA" id="ARBA00007626"/>
    </source>
</evidence>
<evidence type="ECO:0008006" key="5">
    <source>
        <dbReference type="Google" id="ProtNLM"/>
    </source>
</evidence>
<accession>A0A0D7AJS0</accession>
<dbReference type="Pfam" id="PF13041">
    <property type="entry name" value="PPR_2"/>
    <property type="match status" value="1"/>
</dbReference>
<evidence type="ECO:0000313" key="3">
    <source>
        <dbReference type="EMBL" id="KIY50575.1"/>
    </source>
</evidence>
<keyword evidence="4" id="KW-1185">Reference proteome</keyword>
<dbReference type="Gene3D" id="1.25.40.10">
    <property type="entry name" value="Tetratricopeptide repeat domain"/>
    <property type="match status" value="4"/>
</dbReference>
<feature type="repeat" description="PPR" evidence="2">
    <location>
        <begin position="123"/>
        <end position="157"/>
    </location>
</feature>
<evidence type="ECO:0000256" key="2">
    <source>
        <dbReference type="PROSITE-ProRule" id="PRU00708"/>
    </source>
</evidence>
<dbReference type="NCBIfam" id="TIGR00756">
    <property type="entry name" value="PPR"/>
    <property type="match status" value="2"/>
</dbReference>
<gene>
    <name evidence="3" type="ORF">FISHEDRAFT_38662</name>
</gene>
<name>A0A0D7AJS0_9AGAR</name>
<dbReference type="Pfam" id="PF13812">
    <property type="entry name" value="PPR_3"/>
    <property type="match status" value="1"/>
</dbReference>
<dbReference type="InterPro" id="IPR002885">
    <property type="entry name" value="PPR_rpt"/>
</dbReference>
<evidence type="ECO:0000313" key="4">
    <source>
        <dbReference type="Proteomes" id="UP000054144"/>
    </source>
</evidence>
<feature type="repeat" description="PPR" evidence="2">
    <location>
        <begin position="233"/>
        <end position="267"/>
    </location>
</feature>
<dbReference type="Pfam" id="PF01535">
    <property type="entry name" value="PPR"/>
    <property type="match status" value="1"/>
</dbReference>
<proteinExistence type="inferred from homology"/>
<dbReference type="OrthoDB" id="185373at2759"/>
<reference evidence="3 4" key="1">
    <citation type="journal article" date="2015" name="Fungal Genet. Biol.">
        <title>Evolution of novel wood decay mechanisms in Agaricales revealed by the genome sequences of Fistulina hepatica and Cylindrobasidium torrendii.</title>
        <authorList>
            <person name="Floudas D."/>
            <person name="Held B.W."/>
            <person name="Riley R."/>
            <person name="Nagy L.G."/>
            <person name="Koehler G."/>
            <person name="Ransdell A.S."/>
            <person name="Younus H."/>
            <person name="Chow J."/>
            <person name="Chiniquy J."/>
            <person name="Lipzen A."/>
            <person name="Tritt A."/>
            <person name="Sun H."/>
            <person name="Haridas S."/>
            <person name="LaButti K."/>
            <person name="Ohm R.A."/>
            <person name="Kues U."/>
            <person name="Blanchette R.A."/>
            <person name="Grigoriev I.V."/>
            <person name="Minto R.E."/>
            <person name="Hibbett D.S."/>
        </authorList>
    </citation>
    <scope>NUCLEOTIDE SEQUENCE [LARGE SCALE GENOMIC DNA]</scope>
    <source>
        <strain evidence="3 4">ATCC 64428</strain>
    </source>
</reference>
<dbReference type="PANTHER" id="PTHR46128:SF211">
    <property type="entry name" value="PENTACOTRIPEPTIDE-REPEAT REGION OF PRORP DOMAIN-CONTAINING PROTEIN"/>
    <property type="match status" value="1"/>
</dbReference>
<dbReference type="InterPro" id="IPR011990">
    <property type="entry name" value="TPR-like_helical_dom_sf"/>
</dbReference>
<comment type="similarity">
    <text evidence="1">Belongs to the PPR family. P subfamily.</text>
</comment>
<feature type="repeat" description="PPR" evidence="2">
    <location>
        <begin position="158"/>
        <end position="192"/>
    </location>
</feature>
<dbReference type="EMBL" id="KN881675">
    <property type="protein sequence ID" value="KIY50575.1"/>
    <property type="molecule type" value="Genomic_DNA"/>
</dbReference>
<dbReference type="Proteomes" id="UP000054144">
    <property type="component" value="Unassembled WGS sequence"/>
</dbReference>